<dbReference type="STRING" id="573058.SAMN00017477_0908"/>
<dbReference type="EMBL" id="FWWR01000009">
    <property type="protein sequence ID" value="SMB86526.1"/>
    <property type="molecule type" value="Genomic_DNA"/>
</dbReference>
<keyword evidence="3" id="KW-1185">Reference proteome</keyword>
<feature type="transmembrane region" description="Helical" evidence="1">
    <location>
        <begin position="7"/>
        <end position="28"/>
    </location>
</feature>
<evidence type="ECO:0000256" key="1">
    <source>
        <dbReference type="SAM" id="Phobius"/>
    </source>
</evidence>
<evidence type="ECO:0000313" key="2">
    <source>
        <dbReference type="EMBL" id="SMB86526.1"/>
    </source>
</evidence>
<protein>
    <submittedName>
        <fullName evidence="2">Uncharacterized protein</fullName>
    </submittedName>
</protein>
<proteinExistence type="predicted"/>
<evidence type="ECO:0000313" key="3">
    <source>
        <dbReference type="Proteomes" id="UP000192368"/>
    </source>
</evidence>
<name>A0A1W1UZL7_PEPAS</name>
<dbReference type="AlphaFoldDB" id="A0A1W1UZL7"/>
<keyword evidence="1" id="KW-0812">Transmembrane</keyword>
<feature type="transmembrane region" description="Helical" evidence="1">
    <location>
        <begin position="34"/>
        <end position="55"/>
    </location>
</feature>
<keyword evidence="1" id="KW-0472">Membrane</keyword>
<gene>
    <name evidence="2" type="ORF">SAMN00017477_0908</name>
</gene>
<organism evidence="2 3">
    <name type="scientific">Peptoniphilus asaccharolyticus DSM 20463</name>
    <dbReference type="NCBI Taxonomy" id="573058"/>
    <lineage>
        <taxon>Bacteria</taxon>
        <taxon>Bacillati</taxon>
        <taxon>Bacillota</taxon>
        <taxon>Tissierellia</taxon>
        <taxon>Tissierellales</taxon>
        <taxon>Peptoniphilaceae</taxon>
        <taxon>Peptoniphilus</taxon>
    </lineage>
</organism>
<keyword evidence="1" id="KW-1133">Transmembrane helix</keyword>
<sequence>MNYLKKIYLNWFTLGLTIGLIPYVFTLILNNNKIILSSFAYIFCLLIPTLVLIISRRIKFKNARKII</sequence>
<accession>A0A1W1UZL7</accession>
<reference evidence="3" key="1">
    <citation type="submission" date="2017-04" db="EMBL/GenBank/DDBJ databases">
        <authorList>
            <person name="Varghese N."/>
            <person name="Submissions S."/>
        </authorList>
    </citation>
    <scope>NUCLEOTIDE SEQUENCE [LARGE SCALE GENOMIC DNA]</scope>
    <source>
        <strain evidence="3">DSM 20463</strain>
    </source>
</reference>
<dbReference type="Proteomes" id="UP000192368">
    <property type="component" value="Unassembled WGS sequence"/>
</dbReference>